<reference evidence="2 3" key="1">
    <citation type="submission" date="2020-09" db="EMBL/GenBank/DDBJ databases">
        <title>Novel species of Mucilaginibacter isolated from a glacier on the Tibetan Plateau.</title>
        <authorList>
            <person name="Liu Q."/>
            <person name="Xin Y.-H."/>
        </authorList>
    </citation>
    <scope>NUCLEOTIDE SEQUENCE [LARGE SCALE GENOMIC DNA]</scope>
    <source>
        <strain evidence="2 3">CGMCC 1.13878</strain>
    </source>
</reference>
<evidence type="ECO:0000313" key="2">
    <source>
        <dbReference type="EMBL" id="MBD1387163.1"/>
    </source>
</evidence>
<dbReference type="EMBL" id="JACWMW010000004">
    <property type="protein sequence ID" value="MBD1387163.1"/>
    <property type="molecule type" value="Genomic_DNA"/>
</dbReference>
<organism evidence="2 3">
    <name type="scientific">Mucilaginibacter rigui</name>
    <dbReference type="NCBI Taxonomy" id="534635"/>
    <lineage>
        <taxon>Bacteria</taxon>
        <taxon>Pseudomonadati</taxon>
        <taxon>Bacteroidota</taxon>
        <taxon>Sphingobacteriia</taxon>
        <taxon>Sphingobacteriales</taxon>
        <taxon>Sphingobacteriaceae</taxon>
        <taxon>Mucilaginibacter</taxon>
    </lineage>
</organism>
<dbReference type="SUPFAM" id="SSF49464">
    <property type="entry name" value="Carboxypeptidase regulatory domain-like"/>
    <property type="match status" value="1"/>
</dbReference>
<evidence type="ECO:0008006" key="4">
    <source>
        <dbReference type="Google" id="ProtNLM"/>
    </source>
</evidence>
<accession>A0ABR7X9A0</accession>
<dbReference type="Proteomes" id="UP000618754">
    <property type="component" value="Unassembled WGS sequence"/>
</dbReference>
<protein>
    <recommendedName>
        <fullName evidence="4">Carboxypeptidase-like regulatory domain-containing protein</fullName>
    </recommendedName>
</protein>
<dbReference type="RefSeq" id="WP_191177003.1">
    <property type="nucleotide sequence ID" value="NZ_JACWMW010000004.1"/>
</dbReference>
<sequence>MVRYLLVISLLFSSAAFAQDAFNGRVLELKTRIGLAGIRVENLNSKKTTVTNNTGNFSIPAKSGDLITFKGFAYSVDTLLVTEPWVKEVFLEPLNNELRPVNITTTETKNMSTYYDPRYHGQSVVYARDKKGYLTGGIIWRVWYWKKDAKKKAKLEEKQRKYDIMYNISLVFIPKTIGKYVPLTGAELDNFITLYTPTPAVYTSNDFNLVNYLNECYKKYQELPPEKRQPPKLEE</sequence>
<name>A0ABR7X9A0_9SPHI</name>
<proteinExistence type="predicted"/>
<gene>
    <name evidence="2" type="ORF">IDJ75_17885</name>
</gene>
<evidence type="ECO:0000313" key="3">
    <source>
        <dbReference type="Proteomes" id="UP000618754"/>
    </source>
</evidence>
<feature type="chain" id="PRO_5045557637" description="Carboxypeptidase-like regulatory domain-containing protein" evidence="1">
    <location>
        <begin position="19"/>
        <end position="235"/>
    </location>
</feature>
<keyword evidence="3" id="KW-1185">Reference proteome</keyword>
<dbReference type="InterPro" id="IPR008969">
    <property type="entry name" value="CarboxyPept-like_regulatory"/>
</dbReference>
<keyword evidence="1" id="KW-0732">Signal</keyword>
<evidence type="ECO:0000256" key="1">
    <source>
        <dbReference type="SAM" id="SignalP"/>
    </source>
</evidence>
<comment type="caution">
    <text evidence="2">The sequence shown here is derived from an EMBL/GenBank/DDBJ whole genome shotgun (WGS) entry which is preliminary data.</text>
</comment>
<feature type="signal peptide" evidence="1">
    <location>
        <begin position="1"/>
        <end position="18"/>
    </location>
</feature>